<feature type="region of interest" description="Disordered" evidence="1">
    <location>
        <begin position="93"/>
        <end position="117"/>
    </location>
</feature>
<accession>A0A0E0CIY2</accession>
<sequence>MVIVVLIQEEAVCGATFTERSNSAVLLGIADILDRHGGRVEEIHPPRRSGTGAGAVEQPLIREGDVGAGGGGASGVPPIWRWGRRGRSCLGSCDNDDAEEPSSGGGGGRDAGGSEGWGGGLWRDEAKRWAGDRNSQLLDQSCCNLMFKLLNDNQVKRIERFDEFEEMVQREIVEDVEKVERTKTEDRDSINRLLTSCGMPKGEFRDKLMWGCNVAAIFVASGAVGSLIAKIKIDGSV</sequence>
<dbReference type="AlphaFoldDB" id="A0A0E0CIY2"/>
<feature type="compositionally biased region" description="Gly residues" evidence="1">
    <location>
        <begin position="103"/>
        <end position="117"/>
    </location>
</feature>
<dbReference type="Gramene" id="OMERI02G12600.3">
    <property type="protein sequence ID" value="OMERI02G12600.3"/>
    <property type="gene ID" value="OMERI02G12600"/>
</dbReference>
<reference evidence="2" key="1">
    <citation type="submission" date="2015-04" db="UniProtKB">
        <authorList>
            <consortium name="EnsemblPlants"/>
        </authorList>
    </citation>
    <scope>IDENTIFICATION</scope>
</reference>
<protein>
    <submittedName>
        <fullName evidence="2">Uncharacterized protein</fullName>
    </submittedName>
</protein>
<evidence type="ECO:0000313" key="3">
    <source>
        <dbReference type="Proteomes" id="UP000008021"/>
    </source>
</evidence>
<dbReference type="HOGENOM" id="CLU_1172273_0_0_1"/>
<name>A0A0E0CIY2_9ORYZ</name>
<reference evidence="2" key="2">
    <citation type="submission" date="2018-05" db="EMBL/GenBank/DDBJ databases">
        <title>OmerRS3 (Oryza meridionalis Reference Sequence Version 3).</title>
        <authorList>
            <person name="Zhang J."/>
            <person name="Kudrna D."/>
            <person name="Lee S."/>
            <person name="Talag J."/>
            <person name="Welchert J."/>
            <person name="Wing R.A."/>
        </authorList>
    </citation>
    <scope>NUCLEOTIDE SEQUENCE [LARGE SCALE GENOMIC DNA]</scope>
    <source>
        <strain evidence="2">cv. OR44</strain>
    </source>
</reference>
<evidence type="ECO:0000256" key="1">
    <source>
        <dbReference type="SAM" id="MobiDB-lite"/>
    </source>
</evidence>
<dbReference type="Proteomes" id="UP000008021">
    <property type="component" value="Chromosome 2"/>
</dbReference>
<organism evidence="2">
    <name type="scientific">Oryza meridionalis</name>
    <dbReference type="NCBI Taxonomy" id="40149"/>
    <lineage>
        <taxon>Eukaryota</taxon>
        <taxon>Viridiplantae</taxon>
        <taxon>Streptophyta</taxon>
        <taxon>Embryophyta</taxon>
        <taxon>Tracheophyta</taxon>
        <taxon>Spermatophyta</taxon>
        <taxon>Magnoliopsida</taxon>
        <taxon>Liliopsida</taxon>
        <taxon>Poales</taxon>
        <taxon>Poaceae</taxon>
        <taxon>BOP clade</taxon>
        <taxon>Oryzoideae</taxon>
        <taxon>Oryzeae</taxon>
        <taxon>Oryzinae</taxon>
        <taxon>Oryza</taxon>
    </lineage>
</organism>
<dbReference type="EnsemblPlants" id="OMERI02G12600.3">
    <property type="protein sequence ID" value="OMERI02G12600.3"/>
    <property type="gene ID" value="OMERI02G12600"/>
</dbReference>
<proteinExistence type="predicted"/>
<keyword evidence="3" id="KW-1185">Reference proteome</keyword>
<evidence type="ECO:0000313" key="2">
    <source>
        <dbReference type="EnsemblPlants" id="OMERI02G12600.3"/>
    </source>
</evidence>